<feature type="coiled-coil region" evidence="16">
    <location>
        <begin position="393"/>
        <end position="451"/>
    </location>
</feature>
<keyword evidence="8 18" id="KW-0812">Transmembrane</keyword>
<dbReference type="CDD" id="cd05387">
    <property type="entry name" value="BY-kinase"/>
    <property type="match status" value="1"/>
</dbReference>
<evidence type="ECO:0000313" key="23">
    <source>
        <dbReference type="Proteomes" id="UP001595528"/>
    </source>
</evidence>
<proteinExistence type="inferred from homology"/>
<feature type="transmembrane region" description="Helical" evidence="18">
    <location>
        <begin position="47"/>
        <end position="67"/>
    </location>
</feature>
<organism evidence="22 23">
    <name type="scientific">Marinibaculum pumilum</name>
    <dbReference type="NCBI Taxonomy" id="1766165"/>
    <lineage>
        <taxon>Bacteria</taxon>
        <taxon>Pseudomonadati</taxon>
        <taxon>Pseudomonadota</taxon>
        <taxon>Alphaproteobacteria</taxon>
        <taxon>Rhodospirillales</taxon>
        <taxon>Rhodospirillaceae</taxon>
        <taxon>Marinibaculum</taxon>
    </lineage>
</organism>
<feature type="coiled-coil region" evidence="16">
    <location>
        <begin position="253"/>
        <end position="366"/>
    </location>
</feature>
<evidence type="ECO:0000256" key="6">
    <source>
        <dbReference type="ARBA" id="ARBA00022519"/>
    </source>
</evidence>
<protein>
    <recommendedName>
        <fullName evidence="4">non-specific protein-tyrosine kinase</fullName>
        <ecNumber evidence="4">2.7.10.2</ecNumber>
    </recommendedName>
</protein>
<evidence type="ECO:0000256" key="11">
    <source>
        <dbReference type="ARBA" id="ARBA00022840"/>
    </source>
</evidence>
<evidence type="ECO:0000256" key="13">
    <source>
        <dbReference type="ARBA" id="ARBA00023136"/>
    </source>
</evidence>
<feature type="domain" description="Polysaccharide chain length determinant N-terminal" evidence="19">
    <location>
        <begin position="35"/>
        <end position="121"/>
    </location>
</feature>
<accession>A0ABV7L8R5</accession>
<dbReference type="InterPro" id="IPR027417">
    <property type="entry name" value="P-loop_NTPase"/>
</dbReference>
<evidence type="ECO:0000256" key="5">
    <source>
        <dbReference type="ARBA" id="ARBA00022475"/>
    </source>
</evidence>
<evidence type="ECO:0000259" key="21">
    <source>
        <dbReference type="Pfam" id="PF13807"/>
    </source>
</evidence>
<evidence type="ECO:0000256" key="8">
    <source>
        <dbReference type="ARBA" id="ARBA00022692"/>
    </source>
</evidence>
<dbReference type="Pfam" id="PF02706">
    <property type="entry name" value="Wzz"/>
    <property type="match status" value="1"/>
</dbReference>
<evidence type="ECO:0000256" key="4">
    <source>
        <dbReference type="ARBA" id="ARBA00011903"/>
    </source>
</evidence>
<dbReference type="EC" id="2.7.10.2" evidence="4"/>
<keyword evidence="23" id="KW-1185">Reference proteome</keyword>
<dbReference type="Pfam" id="PF13807">
    <property type="entry name" value="GNVR"/>
    <property type="match status" value="1"/>
</dbReference>
<comment type="caution">
    <text evidence="22">The sequence shown here is derived from an EMBL/GenBank/DDBJ whole genome shotgun (WGS) entry which is preliminary data.</text>
</comment>
<keyword evidence="9" id="KW-0547">Nucleotide-binding</keyword>
<sequence length="774" mass="86062">MATVTYIAPQGQEPEPHDAPSYGSIERPQDAEAPLRHLIATIWRRKWIIIATVIVAVTLATLFVFQITPRYTASAQVLVETRQMNVLNIQAVVPGLGADYQTNETEAAVLRSRELAKKVVDLLNLTANPAFNPELRPPSPGLMTRLFGEFSLTDIFMGVMPEFVTAPIEEARERRRLAENRLTPERRAELTREWVVDYFLASLSVTASERSRAIRLDFTAEDPELAAEVVNALADTYVLQTAENKRSATNRASDWLERRAEEVRSRMVEAESRLAAFRRDIGLIDIGQQVTLMTQQLVELNRELIDARSKLNEAEARYQQVQQLIASDAGLETAAAVLQSPLIQRLREQESEVARQLAELKTQLREGHPRYELKLSELRDVREKISTEIDKIGINLRNEVEIARVRVQNLERAVNQLDQTLRGQSEAQVKLKQMESDARSERELYERLRDRFRETGVQEDGELTLPDARVISYAVPPDYPSYPNKKVMIAFAFVVSAALGVMLVFVAEHLDAGFRSVKQLEAQTGIPTIAVLPRVGGGHGGPQELVLSRPGSVFAEAVRSLRTALLLSDVDHPPRTVLFTSSVPGEGKTTTALAVARASARAGQRVILVDTDLRHPSLHYAVGVPNNAGLVSVLSGEARLEDVIEIDPRSGMHFLTAGPPAPNPPDLLGSARMQQVLMRLKDAYDLVVVDTPPVLAVADVLVLLRQIDKSVFVVRWGRTHREAAYSALKQLLESGADLVGTVLSQVDLKRHAQYHYGTSSGYYQGYYKEYYGGG</sequence>
<comment type="catalytic activity">
    <reaction evidence="15">
        <text>L-tyrosyl-[protein] + ATP = O-phospho-L-tyrosyl-[protein] + ADP + H(+)</text>
        <dbReference type="Rhea" id="RHEA:10596"/>
        <dbReference type="Rhea" id="RHEA-COMP:10136"/>
        <dbReference type="Rhea" id="RHEA-COMP:20101"/>
        <dbReference type="ChEBI" id="CHEBI:15378"/>
        <dbReference type="ChEBI" id="CHEBI:30616"/>
        <dbReference type="ChEBI" id="CHEBI:46858"/>
        <dbReference type="ChEBI" id="CHEBI:61978"/>
        <dbReference type="ChEBI" id="CHEBI:456216"/>
        <dbReference type="EC" id="2.7.10.2"/>
    </reaction>
</comment>
<evidence type="ECO:0000313" key="22">
    <source>
        <dbReference type="EMBL" id="MFC3230900.1"/>
    </source>
</evidence>
<keyword evidence="7" id="KW-0808">Transferase</keyword>
<keyword evidence="6" id="KW-0997">Cell inner membrane</keyword>
<evidence type="ECO:0000256" key="10">
    <source>
        <dbReference type="ARBA" id="ARBA00022777"/>
    </source>
</evidence>
<comment type="subcellular location">
    <subcellularLocation>
        <location evidence="1">Cell inner membrane</location>
        <topology evidence="1">Multi-pass membrane protein</topology>
    </subcellularLocation>
</comment>
<dbReference type="InterPro" id="IPR003856">
    <property type="entry name" value="LPS_length_determ_N"/>
</dbReference>
<evidence type="ECO:0000256" key="15">
    <source>
        <dbReference type="ARBA" id="ARBA00051245"/>
    </source>
</evidence>
<evidence type="ECO:0000256" key="12">
    <source>
        <dbReference type="ARBA" id="ARBA00022989"/>
    </source>
</evidence>
<comment type="similarity">
    <text evidence="2">Belongs to the CpsD/CapB family.</text>
</comment>
<keyword evidence="12 18" id="KW-1133">Transmembrane helix</keyword>
<evidence type="ECO:0000256" key="1">
    <source>
        <dbReference type="ARBA" id="ARBA00004429"/>
    </source>
</evidence>
<evidence type="ECO:0000256" key="7">
    <source>
        <dbReference type="ARBA" id="ARBA00022679"/>
    </source>
</evidence>
<feature type="region of interest" description="Disordered" evidence="17">
    <location>
        <begin position="1"/>
        <end position="26"/>
    </location>
</feature>
<dbReference type="PANTHER" id="PTHR32309:SF13">
    <property type="entry name" value="FERRIC ENTEROBACTIN TRANSPORT PROTEIN FEPE"/>
    <property type="match status" value="1"/>
</dbReference>
<dbReference type="Gene3D" id="3.40.50.300">
    <property type="entry name" value="P-loop containing nucleotide triphosphate hydrolases"/>
    <property type="match status" value="1"/>
</dbReference>
<evidence type="ECO:0000256" key="9">
    <source>
        <dbReference type="ARBA" id="ARBA00022741"/>
    </source>
</evidence>
<reference evidence="23" key="1">
    <citation type="journal article" date="2019" name="Int. J. Syst. Evol. Microbiol.">
        <title>The Global Catalogue of Microorganisms (GCM) 10K type strain sequencing project: providing services to taxonomists for standard genome sequencing and annotation.</title>
        <authorList>
            <consortium name="The Broad Institute Genomics Platform"/>
            <consortium name="The Broad Institute Genome Sequencing Center for Infectious Disease"/>
            <person name="Wu L."/>
            <person name="Ma J."/>
        </authorList>
    </citation>
    <scope>NUCLEOTIDE SEQUENCE [LARGE SCALE GENOMIC DNA]</scope>
    <source>
        <strain evidence="23">KCTC 42964</strain>
    </source>
</reference>
<dbReference type="InterPro" id="IPR005702">
    <property type="entry name" value="Wzc-like_C"/>
</dbReference>
<keyword evidence="5" id="KW-1003">Cell membrane</keyword>
<dbReference type="Pfam" id="PF13614">
    <property type="entry name" value="AAA_31"/>
    <property type="match status" value="1"/>
</dbReference>
<feature type="domain" description="AAA" evidence="20">
    <location>
        <begin position="585"/>
        <end position="703"/>
    </location>
</feature>
<dbReference type="InterPro" id="IPR050445">
    <property type="entry name" value="Bact_polysacc_biosynth/exp"/>
</dbReference>
<keyword evidence="11" id="KW-0067">ATP-binding</keyword>
<evidence type="ECO:0000256" key="16">
    <source>
        <dbReference type="SAM" id="Coils"/>
    </source>
</evidence>
<dbReference type="SUPFAM" id="SSF52540">
    <property type="entry name" value="P-loop containing nucleoside triphosphate hydrolases"/>
    <property type="match status" value="1"/>
</dbReference>
<dbReference type="PANTHER" id="PTHR32309">
    <property type="entry name" value="TYROSINE-PROTEIN KINASE"/>
    <property type="match status" value="1"/>
</dbReference>
<keyword evidence="13 18" id="KW-0472">Membrane</keyword>
<evidence type="ECO:0000256" key="2">
    <source>
        <dbReference type="ARBA" id="ARBA00007316"/>
    </source>
</evidence>
<evidence type="ECO:0000256" key="14">
    <source>
        <dbReference type="ARBA" id="ARBA00023137"/>
    </source>
</evidence>
<dbReference type="InterPro" id="IPR025669">
    <property type="entry name" value="AAA_dom"/>
</dbReference>
<gene>
    <name evidence="22" type="ORF">ACFOGJ_26885</name>
</gene>
<keyword evidence="14" id="KW-0829">Tyrosine-protein kinase</keyword>
<keyword evidence="10" id="KW-0418">Kinase</keyword>
<evidence type="ECO:0000259" key="19">
    <source>
        <dbReference type="Pfam" id="PF02706"/>
    </source>
</evidence>
<evidence type="ECO:0000256" key="18">
    <source>
        <dbReference type="SAM" id="Phobius"/>
    </source>
</evidence>
<evidence type="ECO:0000256" key="3">
    <source>
        <dbReference type="ARBA" id="ARBA00008883"/>
    </source>
</evidence>
<evidence type="ECO:0000259" key="20">
    <source>
        <dbReference type="Pfam" id="PF13614"/>
    </source>
</evidence>
<dbReference type="InterPro" id="IPR032807">
    <property type="entry name" value="GNVR"/>
</dbReference>
<dbReference type="EMBL" id="JBHRTR010000050">
    <property type="protein sequence ID" value="MFC3230900.1"/>
    <property type="molecule type" value="Genomic_DNA"/>
</dbReference>
<evidence type="ECO:0000256" key="17">
    <source>
        <dbReference type="SAM" id="MobiDB-lite"/>
    </source>
</evidence>
<keyword evidence="16" id="KW-0175">Coiled coil</keyword>
<dbReference type="NCBIfam" id="TIGR01007">
    <property type="entry name" value="eps_fam"/>
    <property type="match status" value="1"/>
</dbReference>
<comment type="similarity">
    <text evidence="3">Belongs to the etk/wzc family.</text>
</comment>
<feature type="domain" description="Tyrosine-protein kinase G-rich" evidence="21">
    <location>
        <begin position="430"/>
        <end position="506"/>
    </location>
</feature>
<name>A0ABV7L8R5_9PROT</name>
<dbReference type="Proteomes" id="UP001595528">
    <property type="component" value="Unassembled WGS sequence"/>
</dbReference>